<dbReference type="SMART" id="SM00475">
    <property type="entry name" value="53EXOc"/>
    <property type="match status" value="1"/>
</dbReference>
<dbReference type="InterPro" id="IPR001098">
    <property type="entry name" value="DNA-dir_DNA_pol_A_palm_dom"/>
</dbReference>
<dbReference type="FunFam" id="1.10.150.20:FF:000003">
    <property type="entry name" value="DNA polymerase I"/>
    <property type="match status" value="1"/>
</dbReference>
<dbReference type="STRING" id="983920.Y88_2475"/>
<comment type="function">
    <text evidence="17">In addition to polymerase activity, this DNA polymerase exhibits 3'-5' and 5'-3' exonuclease activity.</text>
</comment>
<evidence type="ECO:0000313" key="23">
    <source>
        <dbReference type="Proteomes" id="UP000004728"/>
    </source>
</evidence>
<organism evidence="22 23">
    <name type="scientific">Novosphingobium nitrogenifigens DSM 19370</name>
    <dbReference type="NCBI Taxonomy" id="983920"/>
    <lineage>
        <taxon>Bacteria</taxon>
        <taxon>Pseudomonadati</taxon>
        <taxon>Pseudomonadota</taxon>
        <taxon>Alphaproteobacteria</taxon>
        <taxon>Sphingomonadales</taxon>
        <taxon>Sphingomonadaceae</taxon>
        <taxon>Novosphingobium</taxon>
    </lineage>
</organism>
<feature type="compositionally biased region" description="Low complexity" evidence="18">
    <location>
        <begin position="347"/>
        <end position="369"/>
    </location>
</feature>
<feature type="domain" description="3'-5' exonuclease" evidence="19">
    <location>
        <begin position="386"/>
        <end position="582"/>
    </location>
</feature>
<keyword evidence="9 17" id="KW-0227">DNA damage</keyword>
<comment type="catalytic activity">
    <reaction evidence="15 17">
        <text>DNA(n) + a 2'-deoxyribonucleoside 5'-triphosphate = DNA(n+1) + diphosphate</text>
        <dbReference type="Rhea" id="RHEA:22508"/>
        <dbReference type="Rhea" id="RHEA-COMP:17339"/>
        <dbReference type="Rhea" id="RHEA-COMP:17340"/>
        <dbReference type="ChEBI" id="CHEBI:33019"/>
        <dbReference type="ChEBI" id="CHEBI:61560"/>
        <dbReference type="ChEBI" id="CHEBI:173112"/>
        <dbReference type="EC" id="2.7.7.7"/>
    </reaction>
</comment>
<keyword evidence="23" id="KW-1185">Reference proteome</keyword>
<keyword evidence="6 17" id="KW-0548">Nucleotidyltransferase</keyword>
<dbReference type="CDD" id="cd06139">
    <property type="entry name" value="DNA_polA_I_Ecoli_like_exo"/>
    <property type="match status" value="1"/>
</dbReference>
<evidence type="ECO:0000256" key="17">
    <source>
        <dbReference type="RuleBase" id="RU004460"/>
    </source>
</evidence>
<dbReference type="Proteomes" id="UP000004728">
    <property type="component" value="Unassembled WGS sequence"/>
</dbReference>
<dbReference type="PRINTS" id="PR00868">
    <property type="entry name" value="DNAPOLI"/>
</dbReference>
<dbReference type="NCBIfam" id="TIGR00593">
    <property type="entry name" value="pola"/>
    <property type="match status" value="1"/>
</dbReference>
<evidence type="ECO:0000256" key="13">
    <source>
        <dbReference type="ARBA" id="ARBA00023125"/>
    </source>
</evidence>
<evidence type="ECO:0000256" key="9">
    <source>
        <dbReference type="ARBA" id="ARBA00022763"/>
    </source>
</evidence>
<evidence type="ECO:0000259" key="19">
    <source>
        <dbReference type="SMART" id="SM00474"/>
    </source>
</evidence>
<dbReference type="InterPro" id="IPR018320">
    <property type="entry name" value="DNA_polymerase_1"/>
</dbReference>
<comment type="subunit">
    <text evidence="2">Single-chain monomer with multiple functions.</text>
</comment>
<accession>F1Z6N1</accession>
<dbReference type="SUPFAM" id="SSF56672">
    <property type="entry name" value="DNA/RNA polymerases"/>
    <property type="match status" value="1"/>
</dbReference>
<evidence type="ECO:0000313" key="22">
    <source>
        <dbReference type="EMBL" id="EGD59691.1"/>
    </source>
</evidence>
<dbReference type="Pfam" id="PF01367">
    <property type="entry name" value="5_3_exonuc"/>
    <property type="match status" value="1"/>
</dbReference>
<evidence type="ECO:0000256" key="15">
    <source>
        <dbReference type="ARBA" id="ARBA00049244"/>
    </source>
</evidence>
<dbReference type="InterPro" id="IPR002421">
    <property type="entry name" value="5-3_exonuclease"/>
</dbReference>
<dbReference type="GO" id="GO:0003677">
    <property type="term" value="F:DNA binding"/>
    <property type="evidence" value="ECO:0007669"/>
    <property type="project" value="UniProtKB-UniRule"/>
</dbReference>
<dbReference type="CDD" id="cd09859">
    <property type="entry name" value="PIN_53EXO"/>
    <property type="match status" value="1"/>
</dbReference>
<dbReference type="InterPro" id="IPR036397">
    <property type="entry name" value="RNaseH_sf"/>
</dbReference>
<dbReference type="FunFam" id="1.10.150.20:FF:000002">
    <property type="entry name" value="DNA polymerase I"/>
    <property type="match status" value="1"/>
</dbReference>
<keyword evidence="13 17" id="KW-0238">DNA-binding</keyword>
<dbReference type="HOGENOM" id="CLU_004675_0_0_5"/>
<dbReference type="Pfam" id="PF01612">
    <property type="entry name" value="DNA_pol_A_exo1"/>
    <property type="match status" value="1"/>
</dbReference>
<dbReference type="FunFam" id="1.20.1060.10:FF:000001">
    <property type="entry name" value="DNA polymerase I"/>
    <property type="match status" value="1"/>
</dbReference>
<evidence type="ECO:0000256" key="18">
    <source>
        <dbReference type="SAM" id="MobiDB-lite"/>
    </source>
</evidence>
<evidence type="ECO:0000256" key="11">
    <source>
        <dbReference type="ARBA" id="ARBA00022839"/>
    </source>
</evidence>
<proteinExistence type="inferred from homology"/>
<sequence length="994" mass="107469">MEAKAFYAPENRTFKRLSGAMERCIHKTDRCHAQGWRFAASLANRASMDVPAKPRNHLYLVDGSAYIFRAYHRLPPLTNPQGVPVGAVYGYTTMLWKLAEDLHAADGPTHLAVILDKGSVTFRNELYDAYKANRPPPPEDLVPQFPLIRDATRAFSLACIEEAGLEADDLIASYTRAAAAQGWDVTIVSSDKDLMQLVGEYPGGGRVDMLDTMKNQRVFIPEVVDKFGVPPEKVGDVLALMGDAVDNVPGIRGIGPKTATKLIQENGDLETALANAPAMKAGKLRESLIEQADMARLSRKLIALKDDCALPIPLDDFTLGPIPPDPLAAFLGEHGFTSLLRKLGTRETAAPAARTTGAPAPAAPTAPETGNRQPLPEWPAIDTAAYPCVQDEADLEEWIARAQAAGLVAVDTETSALDAVGADLVGISLATGPGAACYIPLGHGNTTDMFAERPRQIDKARALALLKPLLEDDSVLKVGQNIKYDLTVLARHGIAVAPIDDTMVMSFCLDAGRGEPMPFGHGMDELAERHLGHTTIKFKDVAGTGKKAISFAEVPLPDATRYAAEDAEVTWRLHAVLAPRLAEEGGTRIYQRVDRPLVQVIATMEGHGIKVDRERLATLSGEFATRIAALESVIHEKAGTTFTIGSPKQLGEVLFDKLGYKGGKKGKSGQYSTDQSVLETLASQGAEVATLVLEWRQLSKLKSTYTDALQAAINPATGRVHTSYSLVGAQTGRLSSNDPNLQNIPVRTEIGRQIRDAFVAEPGHVLLSADYSQIELRLAAHIADVPALREAFAHGEDIHARTAMELFGEVNRDTRGRAKTINFAILYGISRWGLATRLGTSADEAQAMIDRYFERFPGIQRYIHETLEHVRDRGYSETLFGRKTWFPRIASKTQAERAGSERAAINAPIQGTCADIIKRAMARMTPALVEAGLGHVRMLLQVHDELVFELPESDVAAASAVIERVMATAAEPAVKLSVPLGVEIGTGPSWGAAH</sequence>
<dbReference type="InterPro" id="IPR012337">
    <property type="entry name" value="RNaseH-like_sf"/>
</dbReference>
<dbReference type="SMART" id="SM00482">
    <property type="entry name" value="POLAc"/>
    <property type="match status" value="1"/>
</dbReference>
<keyword evidence="12 17" id="KW-0239">DNA-directed DNA polymerase</keyword>
<gene>
    <name evidence="17" type="primary">polA</name>
    <name evidence="22" type="ORF">Y88_2475</name>
</gene>
<evidence type="ECO:0000256" key="14">
    <source>
        <dbReference type="ARBA" id="ARBA00023204"/>
    </source>
</evidence>
<dbReference type="GO" id="GO:0008408">
    <property type="term" value="F:3'-5' exonuclease activity"/>
    <property type="evidence" value="ECO:0007669"/>
    <property type="project" value="UniProtKB-UniRule"/>
</dbReference>
<reference evidence="22 23" key="1">
    <citation type="journal article" date="2012" name="J. Bacteriol.">
        <title>Draft Genome Sequence of Novosphingobium nitrogenifigens Y88T.</title>
        <authorList>
            <person name="Strabala T.J."/>
            <person name="Macdonald L."/>
            <person name="Liu V."/>
            <person name="Smit A.M."/>
        </authorList>
    </citation>
    <scope>NUCLEOTIDE SEQUENCE [LARGE SCALE GENOMIC DNA]</scope>
    <source>
        <strain evidence="22 23">DSM 19370</strain>
    </source>
</reference>
<dbReference type="EC" id="2.7.7.7" evidence="3 16"/>
<dbReference type="InterPro" id="IPR020046">
    <property type="entry name" value="5-3_exonucl_a-hlix_arch_N"/>
</dbReference>
<dbReference type="FunCoup" id="F1Z6N1">
    <property type="interactions" value="504"/>
</dbReference>
<dbReference type="SUPFAM" id="SSF88723">
    <property type="entry name" value="PIN domain-like"/>
    <property type="match status" value="1"/>
</dbReference>
<keyword evidence="14 17" id="KW-0234">DNA repair</keyword>
<dbReference type="InterPro" id="IPR036279">
    <property type="entry name" value="5-3_exonuclease_C_sf"/>
</dbReference>
<keyword evidence="10 17" id="KW-0378">Hydrolase</keyword>
<dbReference type="Pfam" id="PF00476">
    <property type="entry name" value="DNA_pol_A"/>
    <property type="match status" value="1"/>
</dbReference>
<dbReference type="CDD" id="cd09898">
    <property type="entry name" value="H3TH_53EXO"/>
    <property type="match status" value="1"/>
</dbReference>
<dbReference type="eggNOG" id="COG0258">
    <property type="taxonomic scope" value="Bacteria"/>
</dbReference>
<dbReference type="SMART" id="SM00474">
    <property type="entry name" value="35EXOc"/>
    <property type="match status" value="1"/>
</dbReference>
<dbReference type="Pfam" id="PF02739">
    <property type="entry name" value="5_3_exonuc_N"/>
    <property type="match status" value="1"/>
</dbReference>
<evidence type="ECO:0000256" key="3">
    <source>
        <dbReference type="ARBA" id="ARBA00012417"/>
    </source>
</evidence>
<evidence type="ECO:0000256" key="1">
    <source>
        <dbReference type="ARBA" id="ARBA00007705"/>
    </source>
</evidence>
<evidence type="ECO:0000256" key="12">
    <source>
        <dbReference type="ARBA" id="ARBA00022932"/>
    </source>
</evidence>
<protein>
    <recommendedName>
        <fullName evidence="4 16">DNA polymerase I</fullName>
        <ecNumber evidence="3 16">2.7.7.7</ecNumber>
    </recommendedName>
</protein>
<feature type="region of interest" description="Disordered" evidence="18">
    <location>
        <begin position="347"/>
        <end position="374"/>
    </location>
</feature>
<dbReference type="SUPFAM" id="SSF47807">
    <property type="entry name" value="5' to 3' exonuclease, C-terminal subdomain"/>
    <property type="match status" value="1"/>
</dbReference>
<dbReference type="PANTHER" id="PTHR10133:SF27">
    <property type="entry name" value="DNA POLYMERASE NU"/>
    <property type="match status" value="1"/>
</dbReference>
<evidence type="ECO:0000259" key="20">
    <source>
        <dbReference type="SMART" id="SM00475"/>
    </source>
</evidence>
<evidence type="ECO:0000256" key="16">
    <source>
        <dbReference type="NCBIfam" id="TIGR00593"/>
    </source>
</evidence>
<dbReference type="GO" id="GO:0008409">
    <property type="term" value="F:5'-3' exonuclease activity"/>
    <property type="evidence" value="ECO:0007669"/>
    <property type="project" value="UniProtKB-UniRule"/>
</dbReference>
<dbReference type="FunFam" id="3.30.420.10:FF:000026">
    <property type="entry name" value="DNA polymerase I"/>
    <property type="match status" value="1"/>
</dbReference>
<evidence type="ECO:0000256" key="4">
    <source>
        <dbReference type="ARBA" id="ARBA00020311"/>
    </source>
</evidence>
<dbReference type="PROSITE" id="PS00447">
    <property type="entry name" value="DNA_POLYMERASE_A"/>
    <property type="match status" value="1"/>
</dbReference>
<feature type="domain" description="5'-3' exonuclease" evidence="20">
    <location>
        <begin position="56"/>
        <end position="320"/>
    </location>
</feature>
<keyword evidence="11 17" id="KW-0269">Exonuclease</keyword>
<dbReference type="CDD" id="cd08637">
    <property type="entry name" value="DNA_pol_A_pol_I_C"/>
    <property type="match status" value="1"/>
</dbReference>
<dbReference type="InterPro" id="IPR002298">
    <property type="entry name" value="DNA_polymerase_A"/>
</dbReference>
<dbReference type="PANTHER" id="PTHR10133">
    <property type="entry name" value="DNA POLYMERASE I"/>
    <property type="match status" value="1"/>
</dbReference>
<dbReference type="OrthoDB" id="9806424at2"/>
<dbReference type="GO" id="GO:0006261">
    <property type="term" value="P:DNA-templated DNA replication"/>
    <property type="evidence" value="ECO:0007669"/>
    <property type="project" value="UniProtKB-UniRule"/>
</dbReference>
<feature type="domain" description="DNA-directed DNA polymerase family A palm" evidence="21">
    <location>
        <begin position="751"/>
        <end position="954"/>
    </location>
</feature>
<evidence type="ECO:0000259" key="21">
    <source>
        <dbReference type="SMART" id="SM00482"/>
    </source>
</evidence>
<dbReference type="NCBIfam" id="NF004397">
    <property type="entry name" value="PRK05755.1"/>
    <property type="match status" value="1"/>
</dbReference>
<dbReference type="InterPro" id="IPR043502">
    <property type="entry name" value="DNA/RNA_pol_sf"/>
</dbReference>
<comment type="similarity">
    <text evidence="1 17">Belongs to the DNA polymerase type-A family.</text>
</comment>
<keyword evidence="7 17" id="KW-0235">DNA replication</keyword>
<dbReference type="SMART" id="SM00279">
    <property type="entry name" value="HhH2"/>
    <property type="match status" value="1"/>
</dbReference>
<dbReference type="InterPro" id="IPR008918">
    <property type="entry name" value="HhH2"/>
</dbReference>
<dbReference type="eggNOG" id="COG0749">
    <property type="taxonomic scope" value="Bacteria"/>
</dbReference>
<dbReference type="Gene3D" id="1.10.150.20">
    <property type="entry name" value="5' to 3' exonuclease, C-terminal subdomain"/>
    <property type="match status" value="2"/>
</dbReference>
<dbReference type="InterPro" id="IPR002562">
    <property type="entry name" value="3'-5'_exonuclease_dom"/>
</dbReference>
<dbReference type="Gene3D" id="3.30.420.10">
    <property type="entry name" value="Ribonuclease H-like superfamily/Ribonuclease H"/>
    <property type="match status" value="1"/>
</dbReference>
<evidence type="ECO:0000256" key="2">
    <source>
        <dbReference type="ARBA" id="ARBA00011541"/>
    </source>
</evidence>
<keyword evidence="5 17" id="KW-0808">Transferase</keyword>
<dbReference type="AlphaFoldDB" id="F1Z6N1"/>
<keyword evidence="8" id="KW-0540">Nuclease</keyword>
<evidence type="ECO:0000256" key="8">
    <source>
        <dbReference type="ARBA" id="ARBA00022722"/>
    </source>
</evidence>
<dbReference type="SUPFAM" id="SSF53098">
    <property type="entry name" value="Ribonuclease H-like"/>
    <property type="match status" value="1"/>
</dbReference>
<dbReference type="Gene3D" id="3.40.50.1010">
    <property type="entry name" value="5'-nuclease"/>
    <property type="match status" value="1"/>
</dbReference>
<evidence type="ECO:0000256" key="7">
    <source>
        <dbReference type="ARBA" id="ARBA00022705"/>
    </source>
</evidence>
<dbReference type="GO" id="GO:0006302">
    <property type="term" value="P:double-strand break repair"/>
    <property type="evidence" value="ECO:0007669"/>
    <property type="project" value="TreeGrafter"/>
</dbReference>
<dbReference type="InterPro" id="IPR019760">
    <property type="entry name" value="DNA-dir_DNA_pol_A_CS"/>
</dbReference>
<dbReference type="InterPro" id="IPR020045">
    <property type="entry name" value="DNA_polI_H3TH"/>
</dbReference>
<name>F1Z6N1_9SPHN</name>
<dbReference type="Gene3D" id="3.30.70.370">
    <property type="match status" value="1"/>
</dbReference>
<evidence type="ECO:0000256" key="6">
    <source>
        <dbReference type="ARBA" id="ARBA00022695"/>
    </source>
</evidence>
<comment type="caution">
    <text evidence="22">The sequence shown here is derived from an EMBL/GenBank/DDBJ whole genome shotgun (WGS) entry which is preliminary data.</text>
</comment>
<evidence type="ECO:0000256" key="10">
    <source>
        <dbReference type="ARBA" id="ARBA00022801"/>
    </source>
</evidence>
<dbReference type="Gene3D" id="1.20.1060.10">
    <property type="entry name" value="Taq DNA Polymerase, Chain T, domain 4"/>
    <property type="match status" value="1"/>
</dbReference>
<dbReference type="GO" id="GO:0003887">
    <property type="term" value="F:DNA-directed DNA polymerase activity"/>
    <property type="evidence" value="ECO:0007669"/>
    <property type="project" value="UniProtKB-UniRule"/>
</dbReference>
<dbReference type="InParanoid" id="F1Z6N1"/>
<dbReference type="InterPro" id="IPR029060">
    <property type="entry name" value="PIN-like_dom_sf"/>
</dbReference>
<dbReference type="EMBL" id="AEWJ01000025">
    <property type="protein sequence ID" value="EGD59691.1"/>
    <property type="molecule type" value="Genomic_DNA"/>
</dbReference>
<evidence type="ECO:0000256" key="5">
    <source>
        <dbReference type="ARBA" id="ARBA00022679"/>
    </source>
</evidence>